<accession>B8GIU8</accession>
<dbReference type="KEGG" id="mpl:Mpal_1599"/>
<evidence type="ECO:0000313" key="1">
    <source>
        <dbReference type="EMBL" id="ACL16911.1"/>
    </source>
</evidence>
<dbReference type="HOGENOM" id="CLU_3322997_0_0_2"/>
<evidence type="ECO:0000313" key="2">
    <source>
        <dbReference type="Proteomes" id="UP000002457"/>
    </source>
</evidence>
<keyword evidence="2" id="KW-1185">Reference proteome</keyword>
<reference evidence="1 2" key="1">
    <citation type="journal article" date="2015" name="Genome Announc.">
        <title>Complete Genome Sequence of Methanosphaerula palustris E1-9CT, a Hydrogenotrophic Methanogen Isolated from a Minerotrophic Fen Peatland.</title>
        <authorList>
            <person name="Cadillo-Quiroz H."/>
            <person name="Browne P."/>
            <person name="Kyrpides N."/>
            <person name="Woyke T."/>
            <person name="Goodwin L."/>
            <person name="Detter C."/>
            <person name="Yavitt J.B."/>
            <person name="Zinder S.H."/>
        </authorList>
    </citation>
    <scope>NUCLEOTIDE SEQUENCE [LARGE SCALE GENOMIC DNA]</scope>
    <source>
        <strain evidence="2">ATCC BAA-1556 / DSM 19958 / E1-9c</strain>
    </source>
</reference>
<sequence length="38" mass="4560">MSEFPTSVGMNRLMFLNIKIYYGFLTSEGMNRYTIRMF</sequence>
<name>B8GIU8_METPE</name>
<protein>
    <submittedName>
        <fullName evidence="1">Uncharacterized protein</fullName>
    </submittedName>
</protein>
<organism evidence="1 2">
    <name type="scientific">Methanosphaerula palustris (strain ATCC BAA-1556 / DSM 19958 / E1-9c)</name>
    <dbReference type="NCBI Taxonomy" id="521011"/>
    <lineage>
        <taxon>Archaea</taxon>
        <taxon>Methanobacteriati</taxon>
        <taxon>Methanobacteriota</taxon>
        <taxon>Stenosarchaea group</taxon>
        <taxon>Methanomicrobia</taxon>
        <taxon>Methanomicrobiales</taxon>
        <taxon>Methanoregulaceae</taxon>
        <taxon>Methanosphaerula</taxon>
    </lineage>
</organism>
<dbReference type="EMBL" id="CP001338">
    <property type="protein sequence ID" value="ACL16911.1"/>
    <property type="molecule type" value="Genomic_DNA"/>
</dbReference>
<gene>
    <name evidence="1" type="ordered locus">Mpal_1599</name>
</gene>
<dbReference type="AlphaFoldDB" id="B8GIU8"/>
<dbReference type="Proteomes" id="UP000002457">
    <property type="component" value="Chromosome"/>
</dbReference>
<proteinExistence type="predicted"/>